<dbReference type="Gene3D" id="3.40.50.300">
    <property type="entry name" value="P-loop containing nucleotide triphosphate hydrolases"/>
    <property type="match status" value="1"/>
</dbReference>
<dbReference type="OrthoDB" id="9802264at2"/>
<dbReference type="InterPro" id="IPR003593">
    <property type="entry name" value="AAA+_ATPase"/>
</dbReference>
<dbReference type="EC" id="3.6.3.32" evidence="5"/>
<dbReference type="GO" id="GO:0016887">
    <property type="term" value="F:ATP hydrolysis activity"/>
    <property type="evidence" value="ECO:0007669"/>
    <property type="project" value="InterPro"/>
</dbReference>
<dbReference type="PROSITE" id="PS50893">
    <property type="entry name" value="ABC_TRANSPORTER_2"/>
    <property type="match status" value="1"/>
</dbReference>
<dbReference type="SMART" id="SM00382">
    <property type="entry name" value="AAA"/>
    <property type="match status" value="1"/>
</dbReference>
<dbReference type="SUPFAM" id="SSF52540">
    <property type="entry name" value="P-loop containing nucleoside triphosphate hydrolases"/>
    <property type="match status" value="1"/>
</dbReference>
<dbReference type="PANTHER" id="PTHR43023:SF3">
    <property type="entry name" value="PROTEIN TRIGALACTOSYLDIACYLGLYCEROL 3, CHLOROPLASTIC"/>
    <property type="match status" value="1"/>
</dbReference>
<protein>
    <submittedName>
        <fullName evidence="5">Glycine betaine/carnitine transport ATP-binding protein GbuA</fullName>
        <ecNumber evidence="5">3.6.3.32</ecNumber>
    </submittedName>
</protein>
<evidence type="ECO:0000256" key="2">
    <source>
        <dbReference type="ARBA" id="ARBA00022741"/>
    </source>
</evidence>
<dbReference type="PROSITE" id="PS00211">
    <property type="entry name" value="ABC_TRANSPORTER_1"/>
    <property type="match status" value="1"/>
</dbReference>
<dbReference type="InterPro" id="IPR003439">
    <property type="entry name" value="ABC_transporter-like_ATP-bd"/>
</dbReference>
<dbReference type="Pfam" id="PF00005">
    <property type="entry name" value="ABC_tran"/>
    <property type="match status" value="1"/>
</dbReference>
<accession>A0A1X7AGM1</accession>
<evidence type="ECO:0000259" key="4">
    <source>
        <dbReference type="PROSITE" id="PS50893"/>
    </source>
</evidence>
<dbReference type="InterPro" id="IPR027417">
    <property type="entry name" value="P-loop_NTPase"/>
</dbReference>
<dbReference type="RefSeq" id="WP_087107814.1">
    <property type="nucleotide sequence ID" value="NZ_CBCSCN010000001.1"/>
</dbReference>
<evidence type="ECO:0000256" key="3">
    <source>
        <dbReference type="ARBA" id="ARBA00022840"/>
    </source>
</evidence>
<evidence type="ECO:0000313" key="6">
    <source>
        <dbReference type="Proteomes" id="UP000196573"/>
    </source>
</evidence>
<dbReference type="EMBL" id="FWPT01000002">
    <property type="protein sequence ID" value="SMA40303.1"/>
    <property type="molecule type" value="Genomic_DNA"/>
</dbReference>
<keyword evidence="3 5" id="KW-0067">ATP-binding</keyword>
<organism evidence="5 6">
    <name type="scientific">Parendozoicomonas haliclonae</name>
    <dbReference type="NCBI Taxonomy" id="1960125"/>
    <lineage>
        <taxon>Bacteria</taxon>
        <taxon>Pseudomonadati</taxon>
        <taxon>Pseudomonadota</taxon>
        <taxon>Gammaproteobacteria</taxon>
        <taxon>Oceanospirillales</taxon>
        <taxon>Endozoicomonadaceae</taxon>
        <taxon>Parendozoicomonas</taxon>
    </lineage>
</organism>
<feature type="domain" description="ABC transporter" evidence="4">
    <location>
        <begin position="12"/>
        <end position="247"/>
    </location>
</feature>
<dbReference type="GO" id="GO:0005524">
    <property type="term" value="F:ATP binding"/>
    <property type="evidence" value="ECO:0007669"/>
    <property type="project" value="UniProtKB-KW"/>
</dbReference>
<dbReference type="PANTHER" id="PTHR43023">
    <property type="entry name" value="PROTEIN TRIGALACTOSYLDIACYLGLYCEROL 3, CHLOROPLASTIC"/>
    <property type="match status" value="1"/>
</dbReference>
<reference evidence="5 6" key="1">
    <citation type="submission" date="2017-03" db="EMBL/GenBank/DDBJ databases">
        <authorList>
            <person name="Afonso C.L."/>
            <person name="Miller P.J."/>
            <person name="Scott M.A."/>
            <person name="Spackman E."/>
            <person name="Goraichik I."/>
            <person name="Dimitrov K.M."/>
            <person name="Suarez D.L."/>
            <person name="Swayne D.E."/>
        </authorList>
    </citation>
    <scope>NUCLEOTIDE SEQUENCE [LARGE SCALE GENOMIC DNA]</scope>
    <source>
        <strain evidence="5">SB41UT1</strain>
    </source>
</reference>
<keyword evidence="1" id="KW-0813">Transport</keyword>
<evidence type="ECO:0000256" key="1">
    <source>
        <dbReference type="ARBA" id="ARBA00022448"/>
    </source>
</evidence>
<sequence length="266" mass="29123">MSRTFEQEEPAIAIHGLTMKYGTRLIQQDLNFTVNQGDIFIIMGGSGCGKSTLLKHLIGLYEPAAGEILYDGQSYTAGDEKTRQALRARWGITFQSGALFSGMTLAENVALPMHYSGIDKSQIRERVAFKLALVGLAGYEDYYPSQISGGMCKRAGLARAIALDPDILFFDEPSAGLDPLSARRLDELILNLRDSTGATVVMVTHELDSIFSVGTNSVFLDAQTKTLLDTGCPVWLREHSRHDIVRSFLSRGEAGQPMASRQGDKQ</sequence>
<dbReference type="InterPro" id="IPR017871">
    <property type="entry name" value="ABC_transporter-like_CS"/>
</dbReference>
<proteinExistence type="predicted"/>
<name>A0A1X7AGM1_9GAMM</name>
<dbReference type="AlphaFoldDB" id="A0A1X7AGM1"/>
<dbReference type="Proteomes" id="UP000196573">
    <property type="component" value="Unassembled WGS sequence"/>
</dbReference>
<keyword evidence="5" id="KW-0378">Hydrolase</keyword>
<evidence type="ECO:0000313" key="5">
    <source>
        <dbReference type="EMBL" id="SMA40303.1"/>
    </source>
</evidence>
<keyword evidence="2" id="KW-0547">Nucleotide-binding</keyword>
<gene>
    <name evidence="5" type="primary">gbuA</name>
    <name evidence="5" type="ORF">EHSB41UT_01171</name>
</gene>
<keyword evidence="6" id="KW-1185">Reference proteome</keyword>